<evidence type="ECO:0000313" key="2">
    <source>
        <dbReference type="Proteomes" id="UP001296993"/>
    </source>
</evidence>
<proteinExistence type="predicted"/>
<comment type="caution">
    <text evidence="1">The sequence shown here is derived from an EMBL/GenBank/DDBJ whole genome shotgun (WGS) entry which is preliminary data.</text>
</comment>
<keyword evidence="2" id="KW-1185">Reference proteome</keyword>
<reference evidence="1 2" key="1">
    <citation type="submission" date="2021-03" db="EMBL/GenBank/DDBJ databases">
        <title>Sequencing the genomes of 1000 actinobacteria strains.</title>
        <authorList>
            <person name="Klenk H.-P."/>
        </authorList>
    </citation>
    <scope>NUCLEOTIDE SEQUENCE [LARGE SCALE GENOMIC DNA]</scope>
    <source>
        <strain evidence="1 2">DSM 15797</strain>
    </source>
</reference>
<evidence type="ECO:0000313" key="1">
    <source>
        <dbReference type="EMBL" id="MBP2385734.1"/>
    </source>
</evidence>
<dbReference type="Proteomes" id="UP001296993">
    <property type="component" value="Unassembled WGS sequence"/>
</dbReference>
<gene>
    <name evidence="1" type="ORF">JOF47_001245</name>
</gene>
<name>A0ABS4XDL3_9MICC</name>
<dbReference type="EMBL" id="JAGIOF010000001">
    <property type="protein sequence ID" value="MBP2385734.1"/>
    <property type="molecule type" value="Genomic_DNA"/>
</dbReference>
<sequence>MAGAPVTLSSTTTAKPTLSMPFFAKASDTVPAVVPAAVPIRMRLMVTNAAGVASAPATVELILRTDAVSISAGTRHRLGTEFRIARTAVQPGAAVQPTPGTALMIYNTTPGSPVTKLGTAVVDATNNWQLKIKPGPNRQITSVMVQSTRGSVATTAVANR</sequence>
<protein>
    <submittedName>
        <fullName evidence="1">Uncharacterized protein</fullName>
    </submittedName>
</protein>
<dbReference type="RefSeq" id="WP_209996634.1">
    <property type="nucleotide sequence ID" value="NZ_BAAAJY010000003.1"/>
</dbReference>
<organism evidence="1 2">
    <name type="scientific">Paeniglutamicibacter kerguelensis</name>
    <dbReference type="NCBI Taxonomy" id="254788"/>
    <lineage>
        <taxon>Bacteria</taxon>
        <taxon>Bacillati</taxon>
        <taxon>Actinomycetota</taxon>
        <taxon>Actinomycetes</taxon>
        <taxon>Micrococcales</taxon>
        <taxon>Micrococcaceae</taxon>
        <taxon>Paeniglutamicibacter</taxon>
    </lineage>
</organism>
<accession>A0ABS4XDL3</accession>